<gene>
    <name evidence="3" type="ORF">EPICR_10125</name>
</gene>
<dbReference type="Gene3D" id="3.80.10.10">
    <property type="entry name" value="Ribonuclease Inhibitor"/>
    <property type="match status" value="1"/>
</dbReference>
<accession>A0A484HDS4</accession>
<feature type="region of interest" description="Disordered" evidence="1">
    <location>
        <begin position="582"/>
        <end position="618"/>
    </location>
</feature>
<dbReference type="InterPro" id="IPR032675">
    <property type="entry name" value="LRR_dom_sf"/>
</dbReference>
<organism evidence="3">
    <name type="scientific">uncultured Desulfobacteraceae bacterium</name>
    <dbReference type="NCBI Taxonomy" id="218296"/>
    <lineage>
        <taxon>Bacteria</taxon>
        <taxon>Pseudomonadati</taxon>
        <taxon>Thermodesulfobacteriota</taxon>
        <taxon>Desulfobacteria</taxon>
        <taxon>Desulfobacterales</taxon>
        <taxon>Desulfobacteraceae</taxon>
        <taxon>environmental samples</taxon>
    </lineage>
</organism>
<name>A0A484HDS4_9BACT</name>
<dbReference type="EMBL" id="CAACVI010000001">
    <property type="protein sequence ID" value="VEN72626.1"/>
    <property type="molecule type" value="Genomic_DNA"/>
</dbReference>
<dbReference type="Gene3D" id="2.60.40.10">
    <property type="entry name" value="Immunoglobulins"/>
    <property type="match status" value="3"/>
</dbReference>
<keyword evidence="2" id="KW-0732">Signal</keyword>
<feature type="region of interest" description="Disordered" evidence="1">
    <location>
        <begin position="482"/>
        <end position="505"/>
    </location>
</feature>
<evidence type="ECO:0000256" key="2">
    <source>
        <dbReference type="SAM" id="SignalP"/>
    </source>
</evidence>
<dbReference type="InterPro" id="IPR013783">
    <property type="entry name" value="Ig-like_fold"/>
</dbReference>
<evidence type="ECO:0000313" key="3">
    <source>
        <dbReference type="EMBL" id="VEN72626.1"/>
    </source>
</evidence>
<reference evidence="3" key="1">
    <citation type="submission" date="2019-01" db="EMBL/GenBank/DDBJ databases">
        <authorList>
            <consortium name="Genoscope - CEA"/>
            <person name="William W."/>
        </authorList>
    </citation>
    <scope>NUCLEOTIDE SEQUENCE</scope>
    <source>
        <strain evidence="3">CR-1</strain>
    </source>
</reference>
<evidence type="ECO:0008006" key="4">
    <source>
        <dbReference type="Google" id="ProtNLM"/>
    </source>
</evidence>
<feature type="signal peptide" evidence="2">
    <location>
        <begin position="1"/>
        <end position="18"/>
    </location>
</feature>
<feature type="compositionally biased region" description="Low complexity" evidence="1">
    <location>
        <begin position="585"/>
        <end position="610"/>
    </location>
</feature>
<proteinExistence type="predicted"/>
<sequence length="716" mass="78179">MINFFLFFLNRFRFFLFAALCMIHFMAGGAAGATKTTRDYVRFSWSPISNVTSYHFQVSDRADFSNLLVDERLDRRLPTYLCRPPLPEGTIHARVRGRKKTTGLYGPFVRLEPVVIEEADPDPRWISDTPDSLSGVTVDPRPTFSWSPIPNVTSYQFQAGDQADFSGLLIDERLDRLVTSHTPDFDLPDGTIYARVRGRKKTTGLYGPFVQMPSVVIDTTPPGADDKPVPEIFPGDATSDQTPAFIWSPPRESDDVVAYRLAVRGDHLRNHFTVGDILNFSALIQKINDPDKAVSQYVKGKFSSSGKTLLNAYQGSRTLSGPEKRVIAGNLNNLLDDPDLYSEERFPMDSLTPEIRWAMVGNPGAKDLQLSVLNRRLLEYAFQEEIIASSAVFSDLMDGDRYFFINAVIKASDASVLTSSGTTGVSCSVSTDSSKKFTCEPTPRLTDGAFYARVSAIDPFWNEGPLVDMGWLLVDTVPPGPPQNTGLSVGSDPQRPKFSWDPPADSSDVKDYEVLMADSPSFDADSAKGHAKIMVGDGSVTNHKTAIRLSCEATSNSYQCVPTSDLSSGTIYAKVRAVDGAENPSSFTTASSHTISAASSRRRSSSSSGSPNAQETGLATTVGSIDVGMGIEDQALFKDPHLAAAIREALGVEEGSPIARGDLATLESLDISEREVTDFSGLENAVRLFSLTINLSQASELWKLSDLESLREVIIE</sequence>
<protein>
    <recommendedName>
        <fullName evidence="4">Fibronectin type-III domain-containing protein</fullName>
    </recommendedName>
</protein>
<evidence type="ECO:0000256" key="1">
    <source>
        <dbReference type="SAM" id="MobiDB-lite"/>
    </source>
</evidence>
<feature type="chain" id="PRO_5019743923" description="Fibronectin type-III domain-containing protein" evidence="2">
    <location>
        <begin position="19"/>
        <end position="716"/>
    </location>
</feature>
<dbReference type="AlphaFoldDB" id="A0A484HDS4"/>